<dbReference type="SUPFAM" id="SSF69304">
    <property type="entry name" value="Tricorn protease N-terminal domain"/>
    <property type="match status" value="1"/>
</dbReference>
<gene>
    <name evidence="4" type="ORF">HNR40_004851</name>
</gene>
<dbReference type="PANTHER" id="PTHR36842:SF1">
    <property type="entry name" value="PROTEIN TOLB"/>
    <property type="match status" value="1"/>
</dbReference>
<organism evidence="4 5">
    <name type="scientific">Nonomuraea endophytica</name>
    <dbReference type="NCBI Taxonomy" id="714136"/>
    <lineage>
        <taxon>Bacteria</taxon>
        <taxon>Bacillati</taxon>
        <taxon>Actinomycetota</taxon>
        <taxon>Actinomycetes</taxon>
        <taxon>Streptosporangiales</taxon>
        <taxon>Streptosporangiaceae</taxon>
        <taxon>Nonomuraea</taxon>
    </lineage>
</organism>
<comment type="similarity">
    <text evidence="1">Belongs to the TolB family.</text>
</comment>
<dbReference type="InterPro" id="IPR011042">
    <property type="entry name" value="6-blade_b-propeller_TolB-like"/>
</dbReference>
<feature type="chain" id="PRO_5030945651" evidence="2">
    <location>
        <begin position="27"/>
        <end position="418"/>
    </location>
</feature>
<evidence type="ECO:0000256" key="2">
    <source>
        <dbReference type="SAM" id="SignalP"/>
    </source>
</evidence>
<dbReference type="Gene3D" id="2.140.10.30">
    <property type="entry name" value="Dipeptidylpeptidase IV, N-terminal domain"/>
    <property type="match status" value="1"/>
</dbReference>
<evidence type="ECO:0000313" key="4">
    <source>
        <dbReference type="EMBL" id="MBB5079365.1"/>
    </source>
</evidence>
<evidence type="ECO:0000256" key="1">
    <source>
        <dbReference type="ARBA" id="ARBA00009820"/>
    </source>
</evidence>
<feature type="domain" description="DUF11" evidence="3">
    <location>
        <begin position="310"/>
        <end position="405"/>
    </location>
</feature>
<dbReference type="InterPro" id="IPR001434">
    <property type="entry name" value="OmcB-like_DUF11"/>
</dbReference>
<accession>A0A7W8A4H6</accession>
<dbReference type="Pfam" id="PF01345">
    <property type="entry name" value="DUF11"/>
    <property type="match status" value="1"/>
</dbReference>
<reference evidence="4 5" key="1">
    <citation type="submission" date="2020-08" db="EMBL/GenBank/DDBJ databases">
        <title>Genomic Encyclopedia of Type Strains, Phase IV (KMG-IV): sequencing the most valuable type-strain genomes for metagenomic binning, comparative biology and taxonomic classification.</title>
        <authorList>
            <person name="Goeker M."/>
        </authorList>
    </citation>
    <scope>NUCLEOTIDE SEQUENCE [LARGE SCALE GENOMIC DNA]</scope>
    <source>
        <strain evidence="4 5">DSM 45385</strain>
    </source>
</reference>
<keyword evidence="5" id="KW-1185">Reference proteome</keyword>
<dbReference type="Proteomes" id="UP000568380">
    <property type="component" value="Unassembled WGS sequence"/>
</dbReference>
<keyword evidence="4" id="KW-0645">Protease</keyword>
<sequence length="418" mass="42924">MLRHPLPVLAGVVALASAVLAAPAYAAFPGSNGPIYFVDQTTDPDKEIYRINPDGGGLTKLTDNEVADSNAAANADNTRVAFTRFGDGSHQLWTMNPDGSGQTQVDTGGPVVDAPVDWSPDGTKIIYRAGDSTLTVIGPDGSGRTSLGVYGDAPAWSPDGDRIAFRDPTRNISVMNADGSGETQLTGYSGNDGAGLPDWSPDGTKITYGWTRFAPNRAQIYVMNADGSGQTNLSNDVTFSSAPRWSPDGAKIAYTSDNDLFTMNTNGTGKSALAVIPGFQFTIDWAPAGATDVAVDLAAQPRLGLLVPYLSYRMTARNAGPGPLTSATLTATLPPGRTATNLSPGCTSVPGSVTCAYTALAAGASATATFRLPLGLLSLGNVTVTATRTASAPADPNPANDSDAAPCTVITVLLATCA</sequence>
<keyword evidence="2" id="KW-0732">Signal</keyword>
<dbReference type="Gene3D" id="2.120.10.30">
    <property type="entry name" value="TolB, C-terminal domain"/>
    <property type="match status" value="1"/>
</dbReference>
<evidence type="ECO:0000259" key="3">
    <source>
        <dbReference type="Pfam" id="PF01345"/>
    </source>
</evidence>
<evidence type="ECO:0000313" key="5">
    <source>
        <dbReference type="Proteomes" id="UP000568380"/>
    </source>
</evidence>
<name>A0A7W8A4H6_9ACTN</name>
<keyword evidence="4" id="KW-0378">Hydrolase</keyword>
<dbReference type="Pfam" id="PF07676">
    <property type="entry name" value="PD40"/>
    <property type="match status" value="3"/>
</dbReference>
<dbReference type="InterPro" id="IPR011659">
    <property type="entry name" value="WD40"/>
</dbReference>
<keyword evidence="4" id="KW-0031">Aminopeptidase</keyword>
<comment type="caution">
    <text evidence="4">The sequence shown here is derived from an EMBL/GenBank/DDBJ whole genome shotgun (WGS) entry which is preliminary data.</text>
</comment>
<dbReference type="PANTHER" id="PTHR36842">
    <property type="entry name" value="PROTEIN TOLB HOMOLOG"/>
    <property type="match status" value="1"/>
</dbReference>
<dbReference type="GO" id="GO:0004177">
    <property type="term" value="F:aminopeptidase activity"/>
    <property type="evidence" value="ECO:0007669"/>
    <property type="project" value="UniProtKB-KW"/>
</dbReference>
<feature type="signal peptide" evidence="2">
    <location>
        <begin position="1"/>
        <end position="26"/>
    </location>
</feature>
<proteinExistence type="inferred from homology"/>
<dbReference type="EMBL" id="JACHIN010000006">
    <property type="protein sequence ID" value="MBB5079365.1"/>
    <property type="molecule type" value="Genomic_DNA"/>
</dbReference>
<dbReference type="AlphaFoldDB" id="A0A7W8A4H6"/>
<protein>
    <submittedName>
        <fullName evidence="4">Dipeptidyl aminopeptidase/acylaminoacyl peptidase</fullName>
    </submittedName>
</protein>
<dbReference type="RefSeq" id="WP_184964920.1">
    <property type="nucleotide sequence ID" value="NZ_JACHIN010000006.1"/>
</dbReference>